<evidence type="ECO:0000313" key="5">
    <source>
        <dbReference type="RefSeq" id="XP_064072322.1"/>
    </source>
</evidence>
<name>A0ABM4ALY9_VANTA</name>
<keyword evidence="3" id="KW-0964">Secreted</keyword>
<sequence>MKLLYLCAIFYYAKGQFEPMKIKPEKCYGTDELMDRKCCIFPPFFKREVARACGAIFALVFIDKEYNVTGMRREAIKKCEHWRCILSKYNLLDADDFVNNEKYYTHLDKWVNLNQEFSNVMTSAKVYCREENRLQMPLNVCEFFDFQICIRNYITVSCPKIIKTEKCYEWKEFYEECREYFI</sequence>
<dbReference type="Proteomes" id="UP001652626">
    <property type="component" value="Chromosome 11"/>
</dbReference>
<dbReference type="InterPro" id="IPR052295">
    <property type="entry name" value="Odorant-binding_protein"/>
</dbReference>
<evidence type="ECO:0000256" key="2">
    <source>
        <dbReference type="ARBA" id="ARBA00008098"/>
    </source>
</evidence>
<dbReference type="RefSeq" id="XP_064072322.1">
    <property type="nucleotide sequence ID" value="XM_064216252.1"/>
</dbReference>
<proteinExistence type="inferred from homology"/>
<comment type="similarity">
    <text evidence="2">Belongs to the PBP/GOBP family.</text>
</comment>
<reference evidence="5" key="1">
    <citation type="submission" date="2025-08" db="UniProtKB">
        <authorList>
            <consortium name="RefSeq"/>
        </authorList>
    </citation>
    <scope>IDENTIFICATION</scope>
    <source>
        <tissue evidence="5">Whole body</tissue>
    </source>
</reference>
<comment type="subcellular location">
    <subcellularLocation>
        <location evidence="1">Secreted</location>
    </subcellularLocation>
</comment>
<dbReference type="Gene3D" id="1.10.238.270">
    <property type="match status" value="1"/>
</dbReference>
<dbReference type="PANTHER" id="PTHR21066">
    <property type="entry name" value="ODORANT-BINDING PROTEIN 59A-RELATED"/>
    <property type="match status" value="1"/>
</dbReference>
<dbReference type="PANTHER" id="PTHR21066:SF3">
    <property type="entry name" value="IP02236P"/>
    <property type="match status" value="1"/>
</dbReference>
<dbReference type="GeneID" id="135193503"/>
<evidence type="ECO:0000256" key="1">
    <source>
        <dbReference type="ARBA" id="ARBA00004613"/>
    </source>
</evidence>
<protein>
    <submittedName>
        <fullName evidence="5">Uncharacterized protein LOC135193503</fullName>
    </submittedName>
</protein>
<evidence type="ECO:0000256" key="3">
    <source>
        <dbReference type="ARBA" id="ARBA00022525"/>
    </source>
</evidence>
<accession>A0ABM4ALY9</accession>
<organism evidence="4 5">
    <name type="scientific">Vanessa tameamea</name>
    <name type="common">Kamehameha butterfly</name>
    <dbReference type="NCBI Taxonomy" id="334116"/>
    <lineage>
        <taxon>Eukaryota</taxon>
        <taxon>Metazoa</taxon>
        <taxon>Ecdysozoa</taxon>
        <taxon>Arthropoda</taxon>
        <taxon>Hexapoda</taxon>
        <taxon>Insecta</taxon>
        <taxon>Pterygota</taxon>
        <taxon>Neoptera</taxon>
        <taxon>Endopterygota</taxon>
        <taxon>Lepidoptera</taxon>
        <taxon>Glossata</taxon>
        <taxon>Ditrysia</taxon>
        <taxon>Papilionoidea</taxon>
        <taxon>Nymphalidae</taxon>
        <taxon>Nymphalinae</taxon>
        <taxon>Vanessa</taxon>
    </lineage>
</organism>
<gene>
    <name evidence="5" type="primary">LOC135193503</name>
</gene>
<evidence type="ECO:0000313" key="4">
    <source>
        <dbReference type="Proteomes" id="UP001652626"/>
    </source>
</evidence>
<keyword evidence="4" id="KW-1185">Reference proteome</keyword>